<dbReference type="WBParaSite" id="ASIM_0001933401-mRNA-1">
    <property type="protein sequence ID" value="ASIM_0001933401-mRNA-1"/>
    <property type="gene ID" value="ASIM_0001933401"/>
</dbReference>
<gene>
    <name evidence="2" type="ORF">ASIM_LOCUS18726</name>
</gene>
<reference evidence="2 3" key="2">
    <citation type="submission" date="2018-11" db="EMBL/GenBank/DDBJ databases">
        <authorList>
            <consortium name="Pathogen Informatics"/>
        </authorList>
    </citation>
    <scope>NUCLEOTIDE SEQUENCE [LARGE SCALE GENOMIC DNA]</scope>
</reference>
<reference evidence="4" key="1">
    <citation type="submission" date="2017-02" db="UniProtKB">
        <authorList>
            <consortium name="WormBaseParasite"/>
        </authorList>
    </citation>
    <scope>IDENTIFICATION</scope>
</reference>
<evidence type="ECO:0000313" key="4">
    <source>
        <dbReference type="WBParaSite" id="ASIM_0001933401-mRNA-1"/>
    </source>
</evidence>
<feature type="compositionally biased region" description="Polar residues" evidence="1">
    <location>
        <begin position="104"/>
        <end position="114"/>
    </location>
</feature>
<dbReference type="OrthoDB" id="5831756at2759"/>
<proteinExistence type="predicted"/>
<dbReference type="Proteomes" id="UP000267096">
    <property type="component" value="Unassembled WGS sequence"/>
</dbReference>
<sequence>MPSIAGISEDSDYTSDVSFPIHHQPNSSVHQWDSHLYPNRHARPLDHTPQPYDRHSNQCDPFKSRQQIEFPALVSISTQEQRLQASYEDEEDAYHQRYYEGESDATQRGANESYSESDDREYGTQFRSSSQMNDQFPRSSMSYYEPVMQEHGYTTDTYDEYEQRRSSSRQKRDSDTSNVSDARARRKRCKVFSYDGDYYQALGYDTDTHTDEYYPRASSSYERYPNERHPHDDFYRERSDWEQRNSDWTEEQEPLSYNSR</sequence>
<name>A0A0M3KEC8_ANISI</name>
<feature type="compositionally biased region" description="Basic and acidic residues" evidence="1">
    <location>
        <begin position="224"/>
        <end position="247"/>
    </location>
</feature>
<evidence type="ECO:0000256" key="1">
    <source>
        <dbReference type="SAM" id="MobiDB-lite"/>
    </source>
</evidence>
<organism evidence="4">
    <name type="scientific">Anisakis simplex</name>
    <name type="common">Herring worm</name>
    <dbReference type="NCBI Taxonomy" id="6269"/>
    <lineage>
        <taxon>Eukaryota</taxon>
        <taxon>Metazoa</taxon>
        <taxon>Ecdysozoa</taxon>
        <taxon>Nematoda</taxon>
        <taxon>Chromadorea</taxon>
        <taxon>Rhabditida</taxon>
        <taxon>Spirurina</taxon>
        <taxon>Ascaridomorpha</taxon>
        <taxon>Ascaridoidea</taxon>
        <taxon>Anisakidae</taxon>
        <taxon>Anisakis</taxon>
        <taxon>Anisakis simplex complex</taxon>
    </lineage>
</organism>
<keyword evidence="3" id="KW-1185">Reference proteome</keyword>
<evidence type="ECO:0000313" key="2">
    <source>
        <dbReference type="EMBL" id="VDK65989.1"/>
    </source>
</evidence>
<feature type="compositionally biased region" description="Polar residues" evidence="1">
    <location>
        <begin position="125"/>
        <end position="142"/>
    </location>
</feature>
<protein>
    <submittedName>
        <fullName evidence="4">Similar to</fullName>
    </submittedName>
</protein>
<accession>A0A0M3KEC8</accession>
<feature type="region of interest" description="Disordered" evidence="1">
    <location>
        <begin position="78"/>
        <end position="185"/>
    </location>
</feature>
<feature type="region of interest" description="Disordered" evidence="1">
    <location>
        <begin position="201"/>
        <end position="260"/>
    </location>
</feature>
<feature type="region of interest" description="Disordered" evidence="1">
    <location>
        <begin position="1"/>
        <end position="66"/>
    </location>
</feature>
<dbReference type="AlphaFoldDB" id="A0A0M3KEC8"/>
<feature type="compositionally biased region" description="Basic and acidic residues" evidence="1">
    <location>
        <begin position="161"/>
        <end position="175"/>
    </location>
</feature>
<evidence type="ECO:0000313" key="3">
    <source>
        <dbReference type="Proteomes" id="UP000267096"/>
    </source>
</evidence>
<dbReference type="EMBL" id="UYRR01035996">
    <property type="protein sequence ID" value="VDK65989.1"/>
    <property type="molecule type" value="Genomic_DNA"/>
</dbReference>